<dbReference type="GO" id="GO:0006508">
    <property type="term" value="P:proteolysis"/>
    <property type="evidence" value="ECO:0007669"/>
    <property type="project" value="UniProtKB-KW"/>
</dbReference>
<sequence>MKPIVVIGIGSRLMMDDGIGINVVEALAKQMSKDQWVDYEVGETDLEYCLERMIGAEFLIVVDAAFTGKKTGEVSVIPLSEIVTIHPGISQHNLHVLEILRTLDEEKKGVMIGIEPFQIDFHLGLSSELNEIFDQVVCEVKDTIEVIKTSIIENIKI</sequence>
<comment type="caution">
    <text evidence="5">The sequence shown here is derived from an EMBL/GenBank/DDBJ whole genome shotgun (WGS) entry which is preliminary data.</text>
</comment>
<keyword evidence="6" id="KW-1185">Reference proteome</keyword>
<dbReference type="Proteomes" id="UP001519343">
    <property type="component" value="Unassembled WGS sequence"/>
</dbReference>
<dbReference type="Pfam" id="PF01750">
    <property type="entry name" value="HycI"/>
    <property type="match status" value="1"/>
</dbReference>
<evidence type="ECO:0000313" key="5">
    <source>
        <dbReference type="EMBL" id="MBP1931096.1"/>
    </source>
</evidence>
<evidence type="ECO:0000313" key="6">
    <source>
        <dbReference type="Proteomes" id="UP001519343"/>
    </source>
</evidence>
<dbReference type="EC" id="3.4.23.-" evidence="5"/>
<dbReference type="InterPro" id="IPR023430">
    <property type="entry name" value="Pept_HybD-like_dom_sf"/>
</dbReference>
<comment type="similarity">
    <text evidence="1">Belongs to the peptidase A31 family.</text>
</comment>
<dbReference type="NCBIfam" id="TIGR00072">
    <property type="entry name" value="hydrog_prot"/>
    <property type="match status" value="1"/>
</dbReference>
<reference evidence="5 6" key="1">
    <citation type="submission" date="2021-03" db="EMBL/GenBank/DDBJ databases">
        <title>Genomic Encyclopedia of Type Strains, Phase IV (KMG-IV): sequencing the most valuable type-strain genomes for metagenomic binning, comparative biology and taxonomic classification.</title>
        <authorList>
            <person name="Goeker M."/>
        </authorList>
    </citation>
    <scope>NUCLEOTIDE SEQUENCE [LARGE SCALE GENOMIC DNA]</scope>
    <source>
        <strain evidence="5 6">DSM 24738</strain>
    </source>
</reference>
<name>A0ABS4GLH5_9BACL</name>
<accession>A0ABS4GLH5</accession>
<proteinExistence type="inferred from homology"/>
<dbReference type="PRINTS" id="PR00446">
    <property type="entry name" value="HYDRGNUPTAKE"/>
</dbReference>
<dbReference type="EMBL" id="JAGGKT010000002">
    <property type="protein sequence ID" value="MBP1931096.1"/>
    <property type="molecule type" value="Genomic_DNA"/>
</dbReference>
<evidence type="ECO:0000256" key="1">
    <source>
        <dbReference type="ARBA" id="ARBA00006814"/>
    </source>
</evidence>
<gene>
    <name evidence="5" type="ORF">J2Z37_001093</name>
</gene>
<keyword evidence="4 5" id="KW-0378">Hydrolase</keyword>
<keyword evidence="3" id="KW-0064">Aspartyl protease</keyword>
<dbReference type="CDD" id="cd00518">
    <property type="entry name" value="H2MP"/>
    <property type="match status" value="1"/>
</dbReference>
<dbReference type="SUPFAM" id="SSF53163">
    <property type="entry name" value="HybD-like"/>
    <property type="match status" value="1"/>
</dbReference>
<evidence type="ECO:0000256" key="2">
    <source>
        <dbReference type="ARBA" id="ARBA00022670"/>
    </source>
</evidence>
<dbReference type="RefSeq" id="WP_209809192.1">
    <property type="nucleotide sequence ID" value="NZ_JAGGKT010000002.1"/>
</dbReference>
<organism evidence="5 6">
    <name type="scientific">Ammoniphilus resinae</name>
    <dbReference type="NCBI Taxonomy" id="861532"/>
    <lineage>
        <taxon>Bacteria</taxon>
        <taxon>Bacillati</taxon>
        <taxon>Bacillota</taxon>
        <taxon>Bacilli</taxon>
        <taxon>Bacillales</taxon>
        <taxon>Paenibacillaceae</taxon>
        <taxon>Aneurinibacillus group</taxon>
        <taxon>Ammoniphilus</taxon>
    </lineage>
</organism>
<dbReference type="PANTHER" id="PTHR30302">
    <property type="entry name" value="HYDROGENASE 1 MATURATION PROTEASE"/>
    <property type="match status" value="1"/>
</dbReference>
<protein>
    <submittedName>
        <fullName evidence="5">Hydrogenase maturation protease</fullName>
        <ecNumber evidence="5">3.4.23.-</ecNumber>
    </submittedName>
</protein>
<dbReference type="InterPro" id="IPR000671">
    <property type="entry name" value="Peptidase_A31"/>
</dbReference>
<dbReference type="Gene3D" id="3.40.50.1450">
    <property type="entry name" value="HybD-like"/>
    <property type="match status" value="1"/>
</dbReference>
<dbReference type="GO" id="GO:0008233">
    <property type="term" value="F:peptidase activity"/>
    <property type="evidence" value="ECO:0007669"/>
    <property type="project" value="UniProtKB-KW"/>
</dbReference>
<keyword evidence="2 5" id="KW-0645">Protease</keyword>
<evidence type="ECO:0000256" key="4">
    <source>
        <dbReference type="ARBA" id="ARBA00022801"/>
    </source>
</evidence>
<evidence type="ECO:0000256" key="3">
    <source>
        <dbReference type="ARBA" id="ARBA00022750"/>
    </source>
</evidence>
<dbReference type="PANTHER" id="PTHR30302:SF1">
    <property type="entry name" value="HYDROGENASE 2 MATURATION PROTEASE"/>
    <property type="match status" value="1"/>
</dbReference>